<proteinExistence type="predicted"/>
<name>A0A165VKX5_9AGAM</name>
<gene>
    <name evidence="1" type="ORF">NEOLEDRAFT_1127691</name>
</gene>
<accession>A0A165VKX5</accession>
<organism evidence="1 2">
    <name type="scientific">Neolentinus lepideus HHB14362 ss-1</name>
    <dbReference type="NCBI Taxonomy" id="1314782"/>
    <lineage>
        <taxon>Eukaryota</taxon>
        <taxon>Fungi</taxon>
        <taxon>Dikarya</taxon>
        <taxon>Basidiomycota</taxon>
        <taxon>Agaricomycotina</taxon>
        <taxon>Agaricomycetes</taxon>
        <taxon>Gloeophyllales</taxon>
        <taxon>Gloeophyllaceae</taxon>
        <taxon>Neolentinus</taxon>
    </lineage>
</organism>
<dbReference type="InParanoid" id="A0A165VKX5"/>
<evidence type="ECO:0000313" key="1">
    <source>
        <dbReference type="EMBL" id="KZT29824.1"/>
    </source>
</evidence>
<protein>
    <submittedName>
        <fullName evidence="1">Uncharacterized protein</fullName>
    </submittedName>
</protein>
<reference evidence="1 2" key="1">
    <citation type="journal article" date="2016" name="Mol. Biol. Evol.">
        <title>Comparative Genomics of Early-Diverging Mushroom-Forming Fungi Provides Insights into the Origins of Lignocellulose Decay Capabilities.</title>
        <authorList>
            <person name="Nagy L.G."/>
            <person name="Riley R."/>
            <person name="Tritt A."/>
            <person name="Adam C."/>
            <person name="Daum C."/>
            <person name="Floudas D."/>
            <person name="Sun H."/>
            <person name="Yadav J.S."/>
            <person name="Pangilinan J."/>
            <person name="Larsson K.H."/>
            <person name="Matsuura K."/>
            <person name="Barry K."/>
            <person name="Labutti K."/>
            <person name="Kuo R."/>
            <person name="Ohm R.A."/>
            <person name="Bhattacharya S.S."/>
            <person name="Shirouzu T."/>
            <person name="Yoshinaga Y."/>
            <person name="Martin F.M."/>
            <person name="Grigoriev I.V."/>
            <person name="Hibbett D.S."/>
        </authorList>
    </citation>
    <scope>NUCLEOTIDE SEQUENCE [LARGE SCALE GENOMIC DNA]</scope>
    <source>
        <strain evidence="1 2">HHB14362 ss-1</strain>
    </source>
</reference>
<dbReference type="Proteomes" id="UP000076761">
    <property type="component" value="Unassembled WGS sequence"/>
</dbReference>
<evidence type="ECO:0000313" key="2">
    <source>
        <dbReference type="Proteomes" id="UP000076761"/>
    </source>
</evidence>
<keyword evidence="2" id="KW-1185">Reference proteome</keyword>
<dbReference type="EMBL" id="KV425553">
    <property type="protein sequence ID" value="KZT29824.1"/>
    <property type="molecule type" value="Genomic_DNA"/>
</dbReference>
<sequence>MITSSPYSGIMVSNYFCKSAESQISLPKNCSAPSIVTGRKYVDKIQVVAQIFGRMTQSKAYLEFVNSSFDVPSDPICQTQA</sequence>
<dbReference type="AlphaFoldDB" id="A0A165VKX5"/>